<accession>A0ABZ0PFB2</accession>
<protein>
    <recommendedName>
        <fullName evidence="3">Asp/Glu racemase</fullName>
    </recommendedName>
</protein>
<keyword evidence="2" id="KW-1185">Reference proteome</keyword>
<name>A0ABZ0PFB2_9PROT</name>
<dbReference type="EMBL" id="CP137852">
    <property type="protein sequence ID" value="WPB84068.1"/>
    <property type="molecule type" value="Genomic_DNA"/>
</dbReference>
<evidence type="ECO:0000313" key="1">
    <source>
        <dbReference type="EMBL" id="WPB84068.1"/>
    </source>
</evidence>
<sequence>MPLTLACLHTAESNATLFQAAAEALPGGALTLTHRIRPDLLREPTPATLEAVAALLREMAEGADAVLLTCSTIGGAAARAQDAARPVLRADAALAEAATRRGGMVEVLYAAPTTEGPTRAVFEAAAARTGAQLRLHLVEGAWPLFLAGEAEAYHARIAEVARGLSGRVVLAQASMAGAAALLPEAPPLTVPAISVMAAARAALKARDSR</sequence>
<evidence type="ECO:0008006" key="3">
    <source>
        <dbReference type="Google" id="ProtNLM"/>
    </source>
</evidence>
<dbReference type="RefSeq" id="WP_318648023.1">
    <property type="nucleotide sequence ID" value="NZ_CP137852.1"/>
</dbReference>
<dbReference type="Proteomes" id="UP001305521">
    <property type="component" value="Chromosome"/>
</dbReference>
<evidence type="ECO:0000313" key="2">
    <source>
        <dbReference type="Proteomes" id="UP001305521"/>
    </source>
</evidence>
<reference evidence="1 2" key="1">
    <citation type="submission" date="2023-11" db="EMBL/GenBank/DDBJ databases">
        <title>Arctic aerobic anoxygenic photoheterotroph Sediminicoccus rosea KRV36 adapts its photosynthesis to long days of polar summer.</title>
        <authorList>
            <person name="Tomasch J."/>
            <person name="Kopejtka K."/>
            <person name="Bily T."/>
            <person name="Gardiner A.T."/>
            <person name="Gardian Z."/>
            <person name="Shivaramu S."/>
            <person name="Koblizek M."/>
            <person name="Engelhardt F."/>
            <person name="Kaftan D."/>
        </authorList>
    </citation>
    <scope>NUCLEOTIDE SEQUENCE [LARGE SCALE GENOMIC DNA]</scope>
    <source>
        <strain evidence="1 2">R-30</strain>
    </source>
</reference>
<proteinExistence type="predicted"/>
<organism evidence="1 2">
    <name type="scientific">Sediminicoccus rosea</name>
    <dbReference type="NCBI Taxonomy" id="1225128"/>
    <lineage>
        <taxon>Bacteria</taxon>
        <taxon>Pseudomonadati</taxon>
        <taxon>Pseudomonadota</taxon>
        <taxon>Alphaproteobacteria</taxon>
        <taxon>Acetobacterales</taxon>
        <taxon>Roseomonadaceae</taxon>
        <taxon>Sediminicoccus</taxon>
    </lineage>
</organism>
<gene>
    <name evidence="1" type="ORF">R9Z33_18450</name>
</gene>